<dbReference type="InterPro" id="IPR029057">
    <property type="entry name" value="PRTase-like"/>
</dbReference>
<dbReference type="Pfam" id="PF00156">
    <property type="entry name" value="Pribosyltran"/>
    <property type="match status" value="1"/>
</dbReference>
<dbReference type="InterPro" id="IPR051910">
    <property type="entry name" value="ComF/GntX_DNA_util-trans"/>
</dbReference>
<accession>A0ABR6CP18</accession>
<dbReference type="Proteomes" id="UP000626697">
    <property type="component" value="Unassembled WGS sequence"/>
</dbReference>
<evidence type="ECO:0000313" key="3">
    <source>
        <dbReference type="EMBL" id="MBA9026720.1"/>
    </source>
</evidence>
<feature type="domain" description="Phosphoribosyltransferase" evidence="2">
    <location>
        <begin position="179"/>
        <end position="237"/>
    </location>
</feature>
<dbReference type="EMBL" id="JACJHX010000005">
    <property type="protein sequence ID" value="MBA9026720.1"/>
    <property type="molecule type" value="Genomic_DNA"/>
</dbReference>
<keyword evidence="4" id="KW-1185">Reference proteome</keyword>
<gene>
    <name evidence="3" type="ORF">HNP81_002005</name>
</gene>
<protein>
    <submittedName>
        <fullName evidence="3">Competence protein ComFC</fullName>
    </submittedName>
</protein>
<dbReference type="CDD" id="cd06223">
    <property type="entry name" value="PRTases_typeI"/>
    <property type="match status" value="1"/>
</dbReference>
<reference evidence="3 4" key="1">
    <citation type="submission" date="2020-08" db="EMBL/GenBank/DDBJ databases">
        <title>Genomic Encyclopedia of Type Strains, Phase IV (KMG-IV): sequencing the most valuable type-strain genomes for metagenomic binning, comparative biology and taxonomic classification.</title>
        <authorList>
            <person name="Goeker M."/>
        </authorList>
    </citation>
    <scope>NUCLEOTIDE SEQUENCE [LARGE SCALE GENOMIC DNA]</scope>
    <source>
        <strain evidence="3 4">DSM 105481</strain>
    </source>
</reference>
<dbReference type="Gene3D" id="3.40.50.2020">
    <property type="match status" value="1"/>
</dbReference>
<dbReference type="RefSeq" id="WP_182502511.1">
    <property type="nucleotide sequence ID" value="NZ_JACJHX010000005.1"/>
</dbReference>
<dbReference type="PANTHER" id="PTHR47505">
    <property type="entry name" value="DNA UTILIZATION PROTEIN YHGH"/>
    <property type="match status" value="1"/>
</dbReference>
<dbReference type="PANTHER" id="PTHR47505:SF1">
    <property type="entry name" value="DNA UTILIZATION PROTEIN YHGH"/>
    <property type="match status" value="1"/>
</dbReference>
<comment type="similarity">
    <text evidence="1">Belongs to the ComF/GntX family.</text>
</comment>
<dbReference type="SUPFAM" id="SSF53271">
    <property type="entry name" value="PRTase-like"/>
    <property type="match status" value="1"/>
</dbReference>
<name>A0ABR6CP18_9BACI</name>
<organism evidence="3 4">
    <name type="scientific">Peribacillus huizhouensis</name>
    <dbReference type="NCBI Taxonomy" id="1501239"/>
    <lineage>
        <taxon>Bacteria</taxon>
        <taxon>Bacillati</taxon>
        <taxon>Bacillota</taxon>
        <taxon>Bacilli</taxon>
        <taxon>Bacillales</taxon>
        <taxon>Bacillaceae</taxon>
        <taxon>Peribacillus</taxon>
    </lineage>
</organism>
<evidence type="ECO:0000313" key="4">
    <source>
        <dbReference type="Proteomes" id="UP000626697"/>
    </source>
</evidence>
<dbReference type="InterPro" id="IPR000836">
    <property type="entry name" value="PRTase_dom"/>
</dbReference>
<sequence length="238" mass="27309">MFDWSILKPRLCLLCDQEINQKISWMSLLMQEQETPVCADCFTKFDPLRGELCQICSRVLSAEFRRGSLCLDCHRWEQDPDWQGFLTENRSLFHYNDYMKETIAKFKYRGDYAIAEVFSPLIKDALLTLAFDSVAVIPLSRERLLERGFNQAEALAITAGQTCIYPLARIHTEKQSKKSRRDRINLPQVFQITDPELVAGKKILLIDDIYTTGSTLRHAAKALKLAGATEIRSLTLAR</sequence>
<evidence type="ECO:0000259" key="2">
    <source>
        <dbReference type="Pfam" id="PF00156"/>
    </source>
</evidence>
<comment type="caution">
    <text evidence="3">The sequence shown here is derived from an EMBL/GenBank/DDBJ whole genome shotgun (WGS) entry which is preliminary data.</text>
</comment>
<evidence type="ECO:0000256" key="1">
    <source>
        <dbReference type="ARBA" id="ARBA00008007"/>
    </source>
</evidence>
<proteinExistence type="inferred from homology"/>